<dbReference type="Proteomes" id="UP000012174">
    <property type="component" value="Unassembled WGS sequence"/>
</dbReference>
<dbReference type="AlphaFoldDB" id="M7TCJ6"/>
<dbReference type="HOGENOM" id="CLU_1815771_0_0_1"/>
<reference evidence="2" key="1">
    <citation type="journal article" date="2013" name="Genome Announc.">
        <title>Draft genome sequence of the grapevine dieback fungus Eutypa lata UCR-EL1.</title>
        <authorList>
            <person name="Blanco-Ulate B."/>
            <person name="Rolshausen P.E."/>
            <person name="Cantu D."/>
        </authorList>
    </citation>
    <scope>NUCLEOTIDE SEQUENCE [LARGE SCALE GENOMIC DNA]</scope>
    <source>
        <strain evidence="2">UCR-EL1</strain>
    </source>
</reference>
<proteinExistence type="predicted"/>
<evidence type="ECO:0000313" key="2">
    <source>
        <dbReference type="Proteomes" id="UP000012174"/>
    </source>
</evidence>
<keyword evidence="2" id="KW-1185">Reference proteome</keyword>
<dbReference type="KEGG" id="ela:UCREL1_8644"/>
<organism evidence="1 2">
    <name type="scientific">Eutypa lata (strain UCR-EL1)</name>
    <name type="common">Grapevine dieback disease fungus</name>
    <name type="synonym">Eutypa armeniacae</name>
    <dbReference type="NCBI Taxonomy" id="1287681"/>
    <lineage>
        <taxon>Eukaryota</taxon>
        <taxon>Fungi</taxon>
        <taxon>Dikarya</taxon>
        <taxon>Ascomycota</taxon>
        <taxon>Pezizomycotina</taxon>
        <taxon>Sordariomycetes</taxon>
        <taxon>Xylariomycetidae</taxon>
        <taxon>Xylariales</taxon>
        <taxon>Diatrypaceae</taxon>
        <taxon>Eutypa</taxon>
    </lineage>
</organism>
<sequence>MASATALVATAASEPLGAVGAAPELPLGRAPACDTYGSVVRWSASLRMPDVWRYAKSRSRRGTRLSNDVTPCEVRRSSIVRASRGRGIEEVVVVEEEDGLFGWAPPPPPPPGAGDCVAGAAAAADEAVKHMNATSVPKVSQW</sequence>
<gene>
    <name evidence="1" type="ORF">UCREL1_8644</name>
</gene>
<protein>
    <submittedName>
        <fullName evidence="1">Uncharacterized protein</fullName>
    </submittedName>
</protein>
<accession>M7TCJ6</accession>
<dbReference type="EMBL" id="KB707082">
    <property type="protein sequence ID" value="EMR64395.1"/>
    <property type="molecule type" value="Genomic_DNA"/>
</dbReference>
<name>M7TCJ6_EUTLA</name>
<evidence type="ECO:0000313" key="1">
    <source>
        <dbReference type="EMBL" id="EMR64395.1"/>
    </source>
</evidence>